<dbReference type="InterPro" id="IPR001387">
    <property type="entry name" value="Cro/C1-type_HTH"/>
</dbReference>
<dbReference type="CDD" id="cd00093">
    <property type="entry name" value="HTH_XRE"/>
    <property type="match status" value="1"/>
</dbReference>
<evidence type="ECO:0000313" key="2">
    <source>
        <dbReference type="EMBL" id="NGQ89269.1"/>
    </source>
</evidence>
<dbReference type="SMART" id="SM00530">
    <property type="entry name" value="HTH_XRE"/>
    <property type="match status" value="1"/>
</dbReference>
<dbReference type="GO" id="GO:0003677">
    <property type="term" value="F:DNA binding"/>
    <property type="evidence" value="ECO:0007669"/>
    <property type="project" value="InterPro"/>
</dbReference>
<dbReference type="SUPFAM" id="SSF47413">
    <property type="entry name" value="lambda repressor-like DNA-binding domains"/>
    <property type="match status" value="1"/>
</dbReference>
<dbReference type="Gene3D" id="1.10.260.40">
    <property type="entry name" value="lambda repressor-like DNA-binding domains"/>
    <property type="match status" value="1"/>
</dbReference>
<dbReference type="Proteomes" id="UP000474758">
    <property type="component" value="Unassembled WGS sequence"/>
</dbReference>
<gene>
    <name evidence="2" type="ORF">G5V65_00050</name>
</gene>
<sequence>MIENAIAQRIQTLLDASGMNLAEAARAAGIPYHTINNLWRRPSAKLSADNADRLAGILGTTSRFILFGEAPAPADRRSAVVAMYDEFDDETRRKLEDYALFLASRRFQSGG</sequence>
<dbReference type="EMBL" id="JAALFE010000001">
    <property type="protein sequence ID" value="NGQ89269.1"/>
    <property type="molecule type" value="Genomic_DNA"/>
</dbReference>
<evidence type="ECO:0000313" key="3">
    <source>
        <dbReference type="Proteomes" id="UP000474758"/>
    </source>
</evidence>
<dbReference type="Pfam" id="PF13443">
    <property type="entry name" value="HTH_26"/>
    <property type="match status" value="1"/>
</dbReference>
<evidence type="ECO:0000259" key="1">
    <source>
        <dbReference type="PROSITE" id="PS50943"/>
    </source>
</evidence>
<comment type="caution">
    <text evidence="2">The sequence shown here is derived from an EMBL/GenBank/DDBJ whole genome shotgun (WGS) entry which is preliminary data.</text>
</comment>
<name>A0A6M1THB7_9RHOB</name>
<dbReference type="RefSeq" id="WP_165046381.1">
    <property type="nucleotide sequence ID" value="NZ_JAALFE010000001.1"/>
</dbReference>
<accession>A0A6M1THB7</accession>
<proteinExistence type="predicted"/>
<keyword evidence="3" id="KW-1185">Reference proteome</keyword>
<feature type="domain" description="HTH cro/C1-type" evidence="1">
    <location>
        <begin position="10"/>
        <end position="65"/>
    </location>
</feature>
<dbReference type="AlphaFoldDB" id="A0A6M1THB7"/>
<protein>
    <submittedName>
        <fullName evidence="2">Helix-turn-helix transcriptional regulator</fullName>
    </submittedName>
</protein>
<organism evidence="2 3">
    <name type="scientific">Paragemmobacter kunshanensis</name>
    <dbReference type="NCBI Taxonomy" id="2583234"/>
    <lineage>
        <taxon>Bacteria</taxon>
        <taxon>Pseudomonadati</taxon>
        <taxon>Pseudomonadota</taxon>
        <taxon>Alphaproteobacteria</taxon>
        <taxon>Rhodobacterales</taxon>
        <taxon>Paracoccaceae</taxon>
        <taxon>Paragemmobacter</taxon>
    </lineage>
</organism>
<dbReference type="PROSITE" id="PS50943">
    <property type="entry name" value="HTH_CROC1"/>
    <property type="match status" value="1"/>
</dbReference>
<dbReference type="InterPro" id="IPR010982">
    <property type="entry name" value="Lambda_DNA-bd_dom_sf"/>
</dbReference>
<reference evidence="2 3" key="1">
    <citation type="submission" date="2020-02" db="EMBL/GenBank/DDBJ databases">
        <title>Rhodobacter translucens sp. nov., a novel bacterium isolated from activated sludge.</title>
        <authorList>
            <person name="Liu J."/>
        </authorList>
    </citation>
    <scope>NUCLEOTIDE SEQUENCE [LARGE SCALE GENOMIC DNA]</scope>
    <source>
        <strain evidence="2 3">HX-7-19</strain>
    </source>
</reference>